<keyword evidence="2" id="KW-1185">Reference proteome</keyword>
<dbReference type="EMBL" id="JAVXZY010000003">
    <property type="protein sequence ID" value="MDT8999403.1"/>
    <property type="molecule type" value="Genomic_DNA"/>
</dbReference>
<organism evidence="1 2">
    <name type="scientific">Roseateles aquae</name>
    <dbReference type="NCBI Taxonomy" id="3077235"/>
    <lineage>
        <taxon>Bacteria</taxon>
        <taxon>Pseudomonadati</taxon>
        <taxon>Pseudomonadota</taxon>
        <taxon>Betaproteobacteria</taxon>
        <taxon>Burkholderiales</taxon>
        <taxon>Sphaerotilaceae</taxon>
        <taxon>Roseateles</taxon>
    </lineage>
</organism>
<proteinExistence type="predicted"/>
<dbReference type="RefSeq" id="WP_315649953.1">
    <property type="nucleotide sequence ID" value="NZ_JAVXZY010000003.1"/>
</dbReference>
<protein>
    <recommendedName>
        <fullName evidence="3">CHAT domain-containing protein</fullName>
    </recommendedName>
</protein>
<accession>A0ABU3PA46</accession>
<evidence type="ECO:0008006" key="3">
    <source>
        <dbReference type="Google" id="ProtNLM"/>
    </source>
</evidence>
<gene>
    <name evidence="1" type="ORF">RQP53_09010</name>
</gene>
<evidence type="ECO:0000313" key="2">
    <source>
        <dbReference type="Proteomes" id="UP001246372"/>
    </source>
</evidence>
<evidence type="ECO:0000313" key="1">
    <source>
        <dbReference type="EMBL" id="MDT8999403.1"/>
    </source>
</evidence>
<dbReference type="Proteomes" id="UP001246372">
    <property type="component" value="Unassembled WGS sequence"/>
</dbReference>
<reference evidence="1" key="1">
    <citation type="submission" date="2023-09" db="EMBL/GenBank/DDBJ databases">
        <title>Paucibacter sp. APW11 Genome sequencing and assembly.</title>
        <authorList>
            <person name="Kim I."/>
        </authorList>
    </citation>
    <scope>NUCLEOTIDE SEQUENCE</scope>
    <source>
        <strain evidence="1">APW11</strain>
    </source>
</reference>
<comment type="caution">
    <text evidence="1">The sequence shown here is derived from an EMBL/GenBank/DDBJ whole genome shotgun (WGS) entry which is preliminary data.</text>
</comment>
<name>A0ABU3PA46_9BURK</name>
<sequence length="215" mass="23272">MSIEKKDRVLIVVNHLTSGETDYLYRFIEGAGRATAEATLGDDYVRLVKLYGGHATRADFLAALRAEGAKASVKRIDVLLMLHGEEGRVVFHDGSAKTSTLAGDISALSLRGKLRLMYSTCCFGDSHSADWLSAGFDTAIGSKKVNANSAVELAPLLSLWQFNFKVSECLAPTIPPTGPNDEVARIYGRAHNLGWKDKVDSSKVVRGDANLRISS</sequence>